<dbReference type="Pfam" id="PF13424">
    <property type="entry name" value="TPR_12"/>
    <property type="match status" value="4"/>
</dbReference>
<protein>
    <recommendedName>
        <fullName evidence="3">CHAT domain-containing protein</fullName>
    </recommendedName>
</protein>
<feature type="repeat" description="TPR" evidence="1">
    <location>
        <begin position="59"/>
        <end position="92"/>
    </location>
</feature>
<feature type="repeat" description="TPR" evidence="1">
    <location>
        <begin position="259"/>
        <end position="292"/>
    </location>
</feature>
<dbReference type="Pfam" id="PF12770">
    <property type="entry name" value="CHAT"/>
    <property type="match status" value="1"/>
</dbReference>
<dbReference type="Proteomes" id="UP000218418">
    <property type="component" value="Chromosome"/>
</dbReference>
<sequence length="898" mass="100712">MSYSLKLLAATVFLVSSPVEAVVTDNPSVTNNLSVAKSAVSEKVKIAQVEGEKQRRDEALRLNKLGMQKFKRGKYREALNNFEQALVIFREIEERKGEGVILNNVGLVYRKLGEYKKALYYYQQSLEIDKKVGDKAGEGISLSNIGGVYFHLGEYAKALDYYQQSLAIHIKIGDKSSEGTTLNNIGEVYRNLGEYAKALDYYQQSLTIRKQITHKPGEGTTLNNIGNVYYNLGEYAKALDYYQQSLTIRKQIGDKPGEGTTINNVGEVYRNLGKYSKALAYYQQALAIAKQVGNKAGEGKTLNNIGNVYYNFGEYPKALFYYQQALAIVKQVGNKSGEGTTLNNIAVFLETQKQPKLAIVFYKQSVSTYEQIRKQLKTLPKQQQESYTKKVASTYRNLANLLISQDRILEAQQVLDLLKVQELNDYLTQVRGSNQKLVILKPEEEILKKYNQLQTSAIAIGQELTKLRKITETNRTTNQQLRIAKLVKLQAELNQQFNQFSERKDVIAQLDQLSRQAQKMAVDLSDLDGLRDDLKRLNAVMLYPLILEDRLELIITTPDSPPLRRTVQVKRSELNQVITEFRQALQNPGSDAKTPAKKLYSWLIKPLENDLKQSQAKTIIYAPDGQLRYIPLSALHDGEQWLVQRLNINNITAKSLTDFTAKPQPQPKVLAGAFVNGNHNIQVLGDSYRFRGLPFAGKEIENLTKLLPKTTKLIDKKFNKADTTVKMNEYNIVHLATHAAFVPGDASKSFILFGDGETANLKEIGNWTLNNVDLVVLSACQTGIGGKFGNGEEILGLGYQFQSRGVRATIASLWKVSDDGTQLLMNGFYNVLKQQKITKAEALRQAQIALITNDYSAVGGERGGIFVEGNGDDKLKQTGSKLQHPYYWAPFILIGNGL</sequence>
<dbReference type="Gene3D" id="1.25.40.10">
    <property type="entry name" value="Tetratricopeptide repeat domain"/>
    <property type="match status" value="2"/>
</dbReference>
<dbReference type="SMART" id="SM00028">
    <property type="entry name" value="TPR"/>
    <property type="match status" value="8"/>
</dbReference>
<evidence type="ECO:0000256" key="2">
    <source>
        <dbReference type="SAM" id="SignalP"/>
    </source>
</evidence>
<reference evidence="4 5" key="1">
    <citation type="submission" date="2017-06" db="EMBL/GenBank/DDBJ databases">
        <title>Genome sequencing of cyanobaciteial culture collection at National Institute for Environmental Studies (NIES).</title>
        <authorList>
            <person name="Hirose Y."/>
            <person name="Shimura Y."/>
            <person name="Fujisawa T."/>
            <person name="Nakamura Y."/>
            <person name="Kawachi M."/>
        </authorList>
    </citation>
    <scope>NUCLEOTIDE SEQUENCE [LARGE SCALE GENOMIC DNA]</scope>
    <source>
        <strain evidence="4 5">NIES-267</strain>
    </source>
</reference>
<dbReference type="PROSITE" id="PS50005">
    <property type="entry name" value="TPR"/>
    <property type="match status" value="7"/>
</dbReference>
<keyword evidence="5" id="KW-1185">Reference proteome</keyword>
<name>A0A1Z4LX08_9CYAN</name>
<accession>A0A1Z4LX08</accession>
<dbReference type="OrthoDB" id="437421at2"/>
<keyword evidence="2" id="KW-0732">Signal</keyword>
<dbReference type="SUPFAM" id="SSF48452">
    <property type="entry name" value="TPR-like"/>
    <property type="match status" value="2"/>
</dbReference>
<dbReference type="InterPro" id="IPR024983">
    <property type="entry name" value="CHAT_dom"/>
</dbReference>
<feature type="repeat" description="TPR" evidence="1">
    <location>
        <begin position="299"/>
        <end position="332"/>
    </location>
</feature>
<dbReference type="InterPro" id="IPR011990">
    <property type="entry name" value="TPR-like_helical_dom_sf"/>
</dbReference>
<evidence type="ECO:0000259" key="3">
    <source>
        <dbReference type="Pfam" id="PF12770"/>
    </source>
</evidence>
<feature type="signal peptide" evidence="2">
    <location>
        <begin position="1"/>
        <end position="21"/>
    </location>
</feature>
<feature type="repeat" description="TPR" evidence="1">
    <location>
        <begin position="179"/>
        <end position="212"/>
    </location>
</feature>
<feature type="repeat" description="TPR" evidence="1">
    <location>
        <begin position="219"/>
        <end position="252"/>
    </location>
</feature>
<dbReference type="PANTHER" id="PTHR10098">
    <property type="entry name" value="RAPSYN-RELATED"/>
    <property type="match status" value="1"/>
</dbReference>
<dbReference type="EMBL" id="AP018227">
    <property type="protein sequence ID" value="BAY85681.1"/>
    <property type="molecule type" value="Genomic_DNA"/>
</dbReference>
<feature type="repeat" description="TPR" evidence="1">
    <location>
        <begin position="139"/>
        <end position="172"/>
    </location>
</feature>
<dbReference type="AlphaFoldDB" id="A0A1Z4LX08"/>
<dbReference type="InterPro" id="IPR019734">
    <property type="entry name" value="TPR_rpt"/>
</dbReference>
<feature type="repeat" description="TPR" evidence="1">
    <location>
        <begin position="99"/>
        <end position="132"/>
    </location>
</feature>
<evidence type="ECO:0000313" key="5">
    <source>
        <dbReference type="Proteomes" id="UP000218418"/>
    </source>
</evidence>
<evidence type="ECO:0000313" key="4">
    <source>
        <dbReference type="EMBL" id="BAY85681.1"/>
    </source>
</evidence>
<proteinExistence type="predicted"/>
<feature type="domain" description="CHAT" evidence="3">
    <location>
        <begin position="594"/>
        <end position="896"/>
    </location>
</feature>
<gene>
    <name evidence="4" type="ORF">NIES267_51820</name>
</gene>
<keyword evidence="1" id="KW-0802">TPR repeat</keyword>
<feature type="chain" id="PRO_5012170461" description="CHAT domain-containing protein" evidence="2">
    <location>
        <begin position="22"/>
        <end position="898"/>
    </location>
</feature>
<dbReference type="PROSITE" id="PS50293">
    <property type="entry name" value="TPR_REGION"/>
    <property type="match status" value="4"/>
</dbReference>
<organism evidence="4 5">
    <name type="scientific">Calothrix parasitica NIES-267</name>
    <dbReference type="NCBI Taxonomy" id="1973488"/>
    <lineage>
        <taxon>Bacteria</taxon>
        <taxon>Bacillati</taxon>
        <taxon>Cyanobacteriota</taxon>
        <taxon>Cyanophyceae</taxon>
        <taxon>Nostocales</taxon>
        <taxon>Calotrichaceae</taxon>
        <taxon>Calothrix</taxon>
    </lineage>
</organism>
<evidence type="ECO:0000256" key="1">
    <source>
        <dbReference type="PROSITE-ProRule" id="PRU00339"/>
    </source>
</evidence>